<evidence type="ECO:0000313" key="2">
    <source>
        <dbReference type="Proteomes" id="UP000294564"/>
    </source>
</evidence>
<keyword evidence="2" id="KW-1185">Reference proteome</keyword>
<gene>
    <name evidence="1" type="ORF">EV195_10112</name>
</gene>
<name>A0A4R2NZS7_9FLAO</name>
<proteinExistence type="predicted"/>
<dbReference type="AlphaFoldDB" id="A0A4R2NZS7"/>
<dbReference type="InterPro" id="IPR036086">
    <property type="entry name" value="ParB/Sulfiredoxin_sf"/>
</dbReference>
<reference evidence="1 2" key="1">
    <citation type="submission" date="2019-03" db="EMBL/GenBank/DDBJ databases">
        <title>Genomic Encyclopedia of Type Strains, Phase IV (KMG-IV): sequencing the most valuable type-strain genomes for metagenomic binning, comparative biology and taxonomic classification.</title>
        <authorList>
            <person name="Goeker M."/>
        </authorList>
    </citation>
    <scope>NUCLEOTIDE SEQUENCE [LARGE SCALE GENOMIC DNA]</scope>
    <source>
        <strain evidence="1 2">DSM 14836</strain>
    </source>
</reference>
<dbReference type="SUPFAM" id="SSF110849">
    <property type="entry name" value="ParB/Sulfiredoxin"/>
    <property type="match status" value="1"/>
</dbReference>
<comment type="caution">
    <text evidence="1">The sequence shown here is derived from an EMBL/GenBank/DDBJ whole genome shotgun (WGS) entry which is preliminary data.</text>
</comment>
<organism evidence="1 2">
    <name type="scientific">Tenacibaculum skagerrakense</name>
    <dbReference type="NCBI Taxonomy" id="186571"/>
    <lineage>
        <taxon>Bacteria</taxon>
        <taxon>Pseudomonadati</taxon>
        <taxon>Bacteroidota</taxon>
        <taxon>Flavobacteriia</taxon>
        <taxon>Flavobacteriales</taxon>
        <taxon>Flavobacteriaceae</taxon>
        <taxon>Tenacibaculum</taxon>
    </lineage>
</organism>
<dbReference type="EMBL" id="SLXM01000001">
    <property type="protein sequence ID" value="TCP27853.1"/>
    <property type="molecule type" value="Genomic_DNA"/>
</dbReference>
<dbReference type="RefSeq" id="WP_132791133.1">
    <property type="nucleotide sequence ID" value="NZ_SLXM01000001.1"/>
</dbReference>
<evidence type="ECO:0008006" key="3">
    <source>
        <dbReference type="Google" id="ProtNLM"/>
    </source>
</evidence>
<protein>
    <recommendedName>
        <fullName evidence="3">ParB-like nuclease family protein</fullName>
    </recommendedName>
</protein>
<dbReference type="Proteomes" id="UP000294564">
    <property type="component" value="Unassembled WGS sequence"/>
</dbReference>
<dbReference type="Gene3D" id="3.90.1530.10">
    <property type="entry name" value="Conserved hypothetical protein from pyrococcus furiosus pfu- 392566-001, ParB domain"/>
    <property type="match status" value="1"/>
</dbReference>
<evidence type="ECO:0000313" key="1">
    <source>
        <dbReference type="EMBL" id="TCP27853.1"/>
    </source>
</evidence>
<accession>A0A4R2NZS7</accession>
<sequence>MELDLIENLKTEKVELKNLLLNPNNPRLMGKSRKVDLPDTRVSEEQIQKTVLRDIKLEGISDLYEKIKKLGFLSIDRIVVRKISDSDNYIVLEGNRRISTAKTLLQEHLDGIITLEDNLLNSLKNIEVLVYSGTDKNVLWLLQGMRHINGIKEWGALQQARFLHVMQQEESLNATELDKMTGFGRNTIANKIRSYKGFNFSQEIYHGELNENNFSLFQEAIFTRPLIKSWLEWNEGESKFDNLENLEKILNWYVGDEEGNRKLERVLDIRDHFNKLLLPENKSILVKFEEEDEFSINEAIQELRNKDAEKSAQKHQLDLEERITRLNDLYTELSTLPIVNILKDANKLRFKEIIKKINESASFQLTILDK</sequence>
<dbReference type="OrthoDB" id="9769293at2"/>